<evidence type="ECO:0000313" key="2">
    <source>
        <dbReference type="Proteomes" id="UP001497516"/>
    </source>
</evidence>
<keyword evidence="2" id="KW-1185">Reference proteome</keyword>
<evidence type="ECO:0000313" key="1">
    <source>
        <dbReference type="EMBL" id="CAL1383769.1"/>
    </source>
</evidence>
<sequence>MTESVSAPEVVTSDDDEAVRAPEMMVVADELPFLHFSKRASLTSCTISLMFAQVTVPGLARLVLPISLL</sequence>
<dbReference type="EMBL" id="OZ034817">
    <property type="protein sequence ID" value="CAL1383769.1"/>
    <property type="molecule type" value="Genomic_DNA"/>
</dbReference>
<protein>
    <submittedName>
        <fullName evidence="1">Uncharacterized protein</fullName>
    </submittedName>
</protein>
<dbReference type="Proteomes" id="UP001497516">
    <property type="component" value="Chromosome 4"/>
</dbReference>
<gene>
    <name evidence="1" type="ORF">LTRI10_LOCUS25021</name>
</gene>
<organism evidence="1 2">
    <name type="scientific">Linum trigynum</name>
    <dbReference type="NCBI Taxonomy" id="586398"/>
    <lineage>
        <taxon>Eukaryota</taxon>
        <taxon>Viridiplantae</taxon>
        <taxon>Streptophyta</taxon>
        <taxon>Embryophyta</taxon>
        <taxon>Tracheophyta</taxon>
        <taxon>Spermatophyta</taxon>
        <taxon>Magnoliopsida</taxon>
        <taxon>eudicotyledons</taxon>
        <taxon>Gunneridae</taxon>
        <taxon>Pentapetalae</taxon>
        <taxon>rosids</taxon>
        <taxon>fabids</taxon>
        <taxon>Malpighiales</taxon>
        <taxon>Linaceae</taxon>
        <taxon>Linum</taxon>
    </lineage>
</organism>
<name>A0AAV2ED63_9ROSI</name>
<proteinExistence type="predicted"/>
<dbReference type="AlphaFoldDB" id="A0AAV2ED63"/>
<reference evidence="1 2" key="1">
    <citation type="submission" date="2024-04" db="EMBL/GenBank/DDBJ databases">
        <authorList>
            <person name="Fracassetti M."/>
        </authorList>
    </citation>
    <scope>NUCLEOTIDE SEQUENCE [LARGE SCALE GENOMIC DNA]</scope>
</reference>
<accession>A0AAV2ED63</accession>